<reference evidence="2" key="1">
    <citation type="journal article" date="2016" name="Nat. Genet.">
        <title>A high-quality carrot genome assembly provides new insights into carotenoid accumulation and asterid genome evolution.</title>
        <authorList>
            <person name="Iorizzo M."/>
            <person name="Ellison S."/>
            <person name="Senalik D."/>
            <person name="Zeng P."/>
            <person name="Satapoomin P."/>
            <person name="Huang J."/>
            <person name="Bowman M."/>
            <person name="Iovene M."/>
            <person name="Sanseverino W."/>
            <person name="Cavagnaro P."/>
            <person name="Yildiz M."/>
            <person name="Macko-Podgorni A."/>
            <person name="Moranska E."/>
            <person name="Grzebelus E."/>
            <person name="Grzebelus D."/>
            <person name="Ashrafi H."/>
            <person name="Zheng Z."/>
            <person name="Cheng S."/>
            <person name="Spooner D."/>
            <person name="Van Deynze A."/>
            <person name="Simon P."/>
        </authorList>
    </citation>
    <scope>NUCLEOTIDE SEQUENCE [LARGE SCALE GENOMIC DNA]</scope>
    <source>
        <tissue evidence="2">Leaf</tissue>
    </source>
</reference>
<feature type="region of interest" description="Disordered" evidence="1">
    <location>
        <begin position="1"/>
        <end position="21"/>
    </location>
</feature>
<protein>
    <submittedName>
        <fullName evidence="2">Uncharacterized protein</fullName>
    </submittedName>
</protein>
<dbReference type="AlphaFoldDB" id="A0A164UCB6"/>
<evidence type="ECO:0000313" key="2">
    <source>
        <dbReference type="EMBL" id="KZM88698.1"/>
    </source>
</evidence>
<proteinExistence type="predicted"/>
<sequence length="252" mass="29046">MMGSGDESDLNVVSEHDSDFTNSPRRDLAWKFGDVFKKREDFCESPNFLFSALHISQCIHCCPLSRCNEFFVLAVNVDKTEYSPQKRRKLSTSLLSNVFNYDLGMMKDKSNTRVAHPSFYYSLSLNHLIHFKFSKLIGTDELWQFFVFVVLRCSLCEKLLSSFDCLLGVVIDGFFGRDSFEVAVIGLWSFRKTARRLVFFYQLVSRLFCKETVRRLGMVTNMYPSSALIGQDMDVTLDRDELMGLLEFPVGD</sequence>
<dbReference type="EMBL" id="LNRQ01000007">
    <property type="protein sequence ID" value="KZM88698.1"/>
    <property type="molecule type" value="Genomic_DNA"/>
</dbReference>
<comment type="caution">
    <text evidence="2">The sequence shown here is derived from an EMBL/GenBank/DDBJ whole genome shotgun (WGS) entry which is preliminary data.</text>
</comment>
<gene>
    <name evidence="2" type="ORF">DCAR_025773</name>
</gene>
<organism evidence="2">
    <name type="scientific">Daucus carota subsp. sativus</name>
    <name type="common">Carrot</name>
    <dbReference type="NCBI Taxonomy" id="79200"/>
    <lineage>
        <taxon>Eukaryota</taxon>
        <taxon>Viridiplantae</taxon>
        <taxon>Streptophyta</taxon>
        <taxon>Embryophyta</taxon>
        <taxon>Tracheophyta</taxon>
        <taxon>Spermatophyta</taxon>
        <taxon>Magnoliopsida</taxon>
        <taxon>eudicotyledons</taxon>
        <taxon>Gunneridae</taxon>
        <taxon>Pentapetalae</taxon>
        <taxon>asterids</taxon>
        <taxon>campanulids</taxon>
        <taxon>Apiales</taxon>
        <taxon>Apiaceae</taxon>
        <taxon>Apioideae</taxon>
        <taxon>Scandiceae</taxon>
        <taxon>Daucinae</taxon>
        <taxon>Daucus</taxon>
        <taxon>Daucus sect. Daucus</taxon>
    </lineage>
</organism>
<name>A0A164UCB6_DAUCS</name>
<dbReference type="Gramene" id="KZM88698">
    <property type="protein sequence ID" value="KZM88698"/>
    <property type="gene ID" value="DCAR_025773"/>
</dbReference>
<evidence type="ECO:0000256" key="1">
    <source>
        <dbReference type="SAM" id="MobiDB-lite"/>
    </source>
</evidence>
<accession>A0A164UCB6</accession>